<evidence type="ECO:0000313" key="2">
    <source>
        <dbReference type="Proteomes" id="UP000791440"/>
    </source>
</evidence>
<proteinExistence type="predicted"/>
<reference evidence="1" key="1">
    <citation type="journal article" date="2016" name="Insect Biochem. Mol. Biol.">
        <title>Multifaceted biological insights from a draft genome sequence of the tobacco hornworm moth, Manduca sexta.</title>
        <authorList>
            <person name="Kanost M.R."/>
            <person name="Arrese E.L."/>
            <person name="Cao X."/>
            <person name="Chen Y.R."/>
            <person name="Chellapilla S."/>
            <person name="Goldsmith M.R."/>
            <person name="Grosse-Wilde E."/>
            <person name="Heckel D.G."/>
            <person name="Herndon N."/>
            <person name="Jiang H."/>
            <person name="Papanicolaou A."/>
            <person name="Qu J."/>
            <person name="Soulages J.L."/>
            <person name="Vogel H."/>
            <person name="Walters J."/>
            <person name="Waterhouse R.M."/>
            <person name="Ahn S.J."/>
            <person name="Almeida F.C."/>
            <person name="An C."/>
            <person name="Aqrawi P."/>
            <person name="Bretschneider A."/>
            <person name="Bryant W.B."/>
            <person name="Bucks S."/>
            <person name="Chao H."/>
            <person name="Chevignon G."/>
            <person name="Christen J.M."/>
            <person name="Clarke D.F."/>
            <person name="Dittmer N.T."/>
            <person name="Ferguson L.C.F."/>
            <person name="Garavelou S."/>
            <person name="Gordon K.H.J."/>
            <person name="Gunaratna R.T."/>
            <person name="Han Y."/>
            <person name="Hauser F."/>
            <person name="He Y."/>
            <person name="Heidel-Fischer H."/>
            <person name="Hirsh A."/>
            <person name="Hu Y."/>
            <person name="Jiang H."/>
            <person name="Kalra D."/>
            <person name="Klinner C."/>
            <person name="Konig C."/>
            <person name="Kovar C."/>
            <person name="Kroll A.R."/>
            <person name="Kuwar S.S."/>
            <person name="Lee S.L."/>
            <person name="Lehman R."/>
            <person name="Li K."/>
            <person name="Li Z."/>
            <person name="Liang H."/>
            <person name="Lovelace S."/>
            <person name="Lu Z."/>
            <person name="Mansfield J.H."/>
            <person name="McCulloch K.J."/>
            <person name="Mathew T."/>
            <person name="Morton B."/>
            <person name="Muzny D.M."/>
            <person name="Neunemann D."/>
            <person name="Ongeri F."/>
            <person name="Pauchet Y."/>
            <person name="Pu L.L."/>
            <person name="Pyrousis I."/>
            <person name="Rao X.J."/>
            <person name="Redding A."/>
            <person name="Roesel C."/>
            <person name="Sanchez-Gracia A."/>
            <person name="Schaack S."/>
            <person name="Shukla A."/>
            <person name="Tetreau G."/>
            <person name="Wang Y."/>
            <person name="Xiong G.H."/>
            <person name="Traut W."/>
            <person name="Walsh T.K."/>
            <person name="Worley K.C."/>
            <person name="Wu D."/>
            <person name="Wu W."/>
            <person name="Wu Y.Q."/>
            <person name="Zhang X."/>
            <person name="Zou Z."/>
            <person name="Zucker H."/>
            <person name="Briscoe A.D."/>
            <person name="Burmester T."/>
            <person name="Clem R.J."/>
            <person name="Feyereisen R."/>
            <person name="Grimmelikhuijzen C.J.P."/>
            <person name="Hamodrakas S.J."/>
            <person name="Hansson B.S."/>
            <person name="Huguet E."/>
            <person name="Jermiin L.S."/>
            <person name="Lan Q."/>
            <person name="Lehman H.K."/>
            <person name="Lorenzen M."/>
            <person name="Merzendorfer H."/>
            <person name="Michalopoulos I."/>
            <person name="Morton D.B."/>
            <person name="Muthukrishnan S."/>
            <person name="Oakeshott J.G."/>
            <person name="Palmer W."/>
            <person name="Park Y."/>
            <person name="Passarelli A.L."/>
            <person name="Rozas J."/>
            <person name="Schwartz L.M."/>
            <person name="Smith W."/>
            <person name="Southgate A."/>
            <person name="Vilcinskas A."/>
            <person name="Vogt R."/>
            <person name="Wang P."/>
            <person name="Werren J."/>
            <person name="Yu X.Q."/>
            <person name="Zhou J.J."/>
            <person name="Brown S.J."/>
            <person name="Scherer S.E."/>
            <person name="Richards S."/>
            <person name="Blissard G.W."/>
        </authorList>
    </citation>
    <scope>NUCLEOTIDE SEQUENCE</scope>
</reference>
<keyword evidence="2" id="KW-1185">Reference proteome</keyword>
<feature type="non-terminal residue" evidence="1">
    <location>
        <position position="14"/>
    </location>
</feature>
<protein>
    <submittedName>
        <fullName evidence="1">Uncharacterized protein</fullName>
    </submittedName>
</protein>
<gene>
    <name evidence="1" type="ORF">O3G_MSEX002882</name>
</gene>
<organism evidence="1 2">
    <name type="scientific">Manduca sexta</name>
    <name type="common">Tobacco hawkmoth</name>
    <name type="synonym">Tobacco hornworm</name>
    <dbReference type="NCBI Taxonomy" id="7130"/>
    <lineage>
        <taxon>Eukaryota</taxon>
        <taxon>Metazoa</taxon>
        <taxon>Ecdysozoa</taxon>
        <taxon>Arthropoda</taxon>
        <taxon>Hexapoda</taxon>
        <taxon>Insecta</taxon>
        <taxon>Pterygota</taxon>
        <taxon>Neoptera</taxon>
        <taxon>Endopterygota</taxon>
        <taxon>Lepidoptera</taxon>
        <taxon>Glossata</taxon>
        <taxon>Ditrysia</taxon>
        <taxon>Bombycoidea</taxon>
        <taxon>Sphingidae</taxon>
        <taxon>Sphinginae</taxon>
        <taxon>Sphingini</taxon>
        <taxon>Manduca</taxon>
    </lineage>
</organism>
<sequence>MQRETMPITKEMSR</sequence>
<dbReference type="EMBL" id="JH668303">
    <property type="protein sequence ID" value="KAG6443568.1"/>
    <property type="molecule type" value="Genomic_DNA"/>
</dbReference>
<accession>A0A922CFK4</accession>
<comment type="caution">
    <text evidence="1">The sequence shown here is derived from an EMBL/GenBank/DDBJ whole genome shotgun (WGS) entry which is preliminary data.</text>
</comment>
<name>A0A922CFK4_MANSE</name>
<reference evidence="1" key="2">
    <citation type="submission" date="2020-12" db="EMBL/GenBank/DDBJ databases">
        <authorList>
            <person name="Kanost M."/>
        </authorList>
    </citation>
    <scope>NUCLEOTIDE SEQUENCE</scope>
</reference>
<dbReference type="Proteomes" id="UP000791440">
    <property type="component" value="Unassembled WGS sequence"/>
</dbReference>
<evidence type="ECO:0000313" key="1">
    <source>
        <dbReference type="EMBL" id="KAG6443568.1"/>
    </source>
</evidence>